<sequence>MKVKFAIFFALIIILLIIVLDVYLDYNKARNFGANGVVVDISWKSKNHGMPLILIKEQGELKSFSSERISLKEGQLNVGDSFNKKSGSKSCLINMKKIVCVK</sequence>
<evidence type="ECO:0000256" key="1">
    <source>
        <dbReference type="SAM" id="Phobius"/>
    </source>
</evidence>
<gene>
    <name evidence="2" type="ORF">ABVT43_20820</name>
</gene>
<evidence type="ECO:0000313" key="2">
    <source>
        <dbReference type="EMBL" id="MET1257587.1"/>
    </source>
</evidence>
<keyword evidence="1" id="KW-0472">Membrane</keyword>
<keyword evidence="3" id="KW-1185">Reference proteome</keyword>
<protein>
    <submittedName>
        <fullName evidence="2">Uncharacterized protein</fullName>
    </submittedName>
</protein>
<feature type="transmembrane region" description="Helical" evidence="1">
    <location>
        <begin position="6"/>
        <end position="24"/>
    </location>
</feature>
<dbReference type="Proteomes" id="UP001548189">
    <property type="component" value="Unassembled WGS sequence"/>
</dbReference>
<dbReference type="EMBL" id="JBEVCJ010000117">
    <property type="protein sequence ID" value="MET1257587.1"/>
    <property type="molecule type" value="Genomic_DNA"/>
</dbReference>
<name>A0ABV2C1B7_9GAMM</name>
<proteinExistence type="predicted"/>
<accession>A0ABV2C1B7</accession>
<evidence type="ECO:0000313" key="3">
    <source>
        <dbReference type="Proteomes" id="UP001548189"/>
    </source>
</evidence>
<organism evidence="2 3">
    <name type="scientific">Aliikangiella maris</name>
    <dbReference type="NCBI Taxonomy" id="3162458"/>
    <lineage>
        <taxon>Bacteria</taxon>
        <taxon>Pseudomonadati</taxon>
        <taxon>Pseudomonadota</taxon>
        <taxon>Gammaproteobacteria</taxon>
        <taxon>Oceanospirillales</taxon>
        <taxon>Pleioneaceae</taxon>
        <taxon>Aliikangiella</taxon>
    </lineage>
</organism>
<reference evidence="2 3" key="1">
    <citation type="submission" date="2024-06" db="EMBL/GenBank/DDBJ databases">
        <authorList>
            <person name="Li F."/>
        </authorList>
    </citation>
    <scope>NUCLEOTIDE SEQUENCE [LARGE SCALE GENOMIC DNA]</scope>
    <source>
        <strain evidence="2 3">GXAS 311</strain>
    </source>
</reference>
<keyword evidence="1" id="KW-1133">Transmembrane helix</keyword>
<comment type="caution">
    <text evidence="2">The sequence shown here is derived from an EMBL/GenBank/DDBJ whole genome shotgun (WGS) entry which is preliminary data.</text>
</comment>
<keyword evidence="1" id="KW-0812">Transmembrane</keyword>
<dbReference type="RefSeq" id="WP_353898170.1">
    <property type="nucleotide sequence ID" value="NZ_JBEVCJ010000117.1"/>
</dbReference>